<dbReference type="InterPro" id="IPR047575">
    <property type="entry name" value="Sm"/>
</dbReference>
<reference evidence="6" key="1">
    <citation type="journal article" date="2020" name="mSystems">
        <title>Genome- and Community-Level Interaction Insights into Carbon Utilization and Element Cycling Functions of Hydrothermarchaeota in Hydrothermal Sediment.</title>
        <authorList>
            <person name="Zhou Z."/>
            <person name="Liu Y."/>
            <person name="Xu W."/>
            <person name="Pan J."/>
            <person name="Luo Z.H."/>
            <person name="Li M."/>
        </authorList>
    </citation>
    <scope>NUCLEOTIDE SEQUENCE [LARGE SCALE GENOMIC DNA]</scope>
    <source>
        <strain evidence="6">SpSt-1</strain>
        <strain evidence="5">SpSt-1121</strain>
    </source>
</reference>
<accession>A0A7C5UT97</accession>
<proteinExistence type="inferred from homology"/>
<evidence type="ECO:0000256" key="1">
    <source>
        <dbReference type="ARBA" id="ARBA00006850"/>
    </source>
</evidence>
<dbReference type="EMBL" id="DRUB01000092">
    <property type="protein sequence ID" value="HHR96163.1"/>
    <property type="molecule type" value="Genomic_DNA"/>
</dbReference>
<protein>
    <recommendedName>
        <fullName evidence="2">Putative snRNP Sm-like protein</fullName>
    </recommendedName>
</protein>
<name>A0A7C5UT97_9CREN</name>
<dbReference type="Pfam" id="PF01423">
    <property type="entry name" value="LSM"/>
    <property type="match status" value="1"/>
</dbReference>
<dbReference type="GO" id="GO:1990904">
    <property type="term" value="C:ribonucleoprotein complex"/>
    <property type="evidence" value="ECO:0007669"/>
    <property type="project" value="UniProtKB-KW"/>
</dbReference>
<evidence type="ECO:0000256" key="3">
    <source>
        <dbReference type="ARBA" id="ARBA00023274"/>
    </source>
</evidence>
<dbReference type="InterPro" id="IPR010920">
    <property type="entry name" value="LSM_dom_sf"/>
</dbReference>
<evidence type="ECO:0000313" key="6">
    <source>
        <dbReference type="EMBL" id="HHR96163.1"/>
    </source>
</evidence>
<dbReference type="GO" id="GO:0003723">
    <property type="term" value="F:RNA binding"/>
    <property type="evidence" value="ECO:0007669"/>
    <property type="project" value="InterPro"/>
</dbReference>
<dbReference type="PANTHER" id="PTHR10553:SF5">
    <property type="entry name" value="U6 SNRNA-ASSOCIATED SM-LIKE PROTEIN LSM7"/>
    <property type="match status" value="1"/>
</dbReference>
<dbReference type="SUPFAM" id="SSF50182">
    <property type="entry name" value="Sm-like ribonucleoproteins"/>
    <property type="match status" value="1"/>
</dbReference>
<evidence type="ECO:0000256" key="2">
    <source>
        <dbReference type="ARBA" id="ARBA00021121"/>
    </source>
</evidence>
<dbReference type="PANTHER" id="PTHR10553">
    <property type="entry name" value="SMALL NUCLEAR RIBONUCLEOPROTEIN"/>
    <property type="match status" value="1"/>
</dbReference>
<dbReference type="InterPro" id="IPR001163">
    <property type="entry name" value="Sm_dom_euk/arc"/>
</dbReference>
<feature type="domain" description="Sm" evidence="4">
    <location>
        <begin position="10"/>
        <end position="80"/>
    </location>
</feature>
<comment type="similarity">
    <text evidence="1">Belongs to the snRNP Sm proteins family.</text>
</comment>
<dbReference type="EMBL" id="DRZI01000072">
    <property type="protein sequence ID" value="HHP81402.1"/>
    <property type="molecule type" value="Genomic_DNA"/>
</dbReference>
<organism evidence="6">
    <name type="scientific">Ignisphaera aggregans</name>
    <dbReference type="NCBI Taxonomy" id="334771"/>
    <lineage>
        <taxon>Archaea</taxon>
        <taxon>Thermoproteota</taxon>
        <taxon>Thermoprotei</taxon>
        <taxon>Desulfurococcales</taxon>
        <taxon>Desulfurococcaceae</taxon>
        <taxon>Ignisphaera</taxon>
    </lineage>
</organism>
<dbReference type="CDD" id="cd01731">
    <property type="entry name" value="archaeal_Sm1"/>
    <property type="match status" value="1"/>
</dbReference>
<sequence>MSSQSIPVDTAHKILAEALGHNVLIRLRGGKVVRGRLKSYDLHLNIVLDDAEEEAVDGNWRRLGTILIRGENIVVISPSG</sequence>
<dbReference type="Gene3D" id="2.30.30.100">
    <property type="match status" value="1"/>
</dbReference>
<dbReference type="AlphaFoldDB" id="A0A7C5UT97"/>
<evidence type="ECO:0000313" key="5">
    <source>
        <dbReference type="EMBL" id="HHP81402.1"/>
    </source>
</evidence>
<dbReference type="InterPro" id="IPR044641">
    <property type="entry name" value="Lsm7/SmG-like"/>
</dbReference>
<evidence type="ECO:0000259" key="4">
    <source>
        <dbReference type="PROSITE" id="PS52002"/>
    </source>
</evidence>
<gene>
    <name evidence="6" type="ORF">ENL47_04985</name>
    <name evidence="5" type="ORF">ENM84_01920</name>
</gene>
<keyword evidence="3" id="KW-0687">Ribonucleoprotein</keyword>
<dbReference type="SMART" id="SM00651">
    <property type="entry name" value="Sm"/>
    <property type="match status" value="1"/>
</dbReference>
<dbReference type="InterPro" id="IPR022901">
    <property type="entry name" value="snRNP_Sm-like_arc"/>
</dbReference>
<dbReference type="PROSITE" id="PS52002">
    <property type="entry name" value="SM"/>
    <property type="match status" value="1"/>
</dbReference>
<comment type="caution">
    <text evidence="6">The sequence shown here is derived from an EMBL/GenBank/DDBJ whole genome shotgun (WGS) entry which is preliminary data.</text>
</comment>